<dbReference type="NCBIfam" id="TIGR01687">
    <property type="entry name" value="moaD_arch"/>
    <property type="match status" value="1"/>
</dbReference>
<dbReference type="RefSeq" id="WP_013142679.1">
    <property type="nucleotide sequence ID" value="NC_014205.1"/>
</dbReference>
<reference evidence="1 2" key="2">
    <citation type="journal article" date="2011" name="Stand. Genomic Sci.">
        <title>Complete genome sequence of Staphylothermus hellenicus P8.</title>
        <authorList>
            <person name="Anderson I."/>
            <person name="Wirth R."/>
            <person name="Lucas S."/>
            <person name="Copeland A."/>
            <person name="Lapidus A."/>
            <person name="Cheng J.F."/>
            <person name="Goodwin L."/>
            <person name="Pitluck S."/>
            <person name="Davenport K."/>
            <person name="Detter J.C."/>
            <person name="Han C."/>
            <person name="Tapia R."/>
            <person name="Land M."/>
            <person name="Hauser L."/>
            <person name="Pati A."/>
            <person name="Mikhailova N."/>
            <person name="Woyke T."/>
            <person name="Klenk H.P."/>
            <person name="Kyrpides N."/>
            <person name="Ivanova N."/>
        </authorList>
    </citation>
    <scope>NUCLEOTIDE SEQUENCE [LARGE SCALE GENOMIC DNA]</scope>
    <source>
        <strain evidence="2">DSM 12710 / JCM 10830 / BK20S6-10-b1 / P8</strain>
    </source>
</reference>
<protein>
    <submittedName>
        <fullName evidence="1">MoaD family protein</fullName>
    </submittedName>
</protein>
<dbReference type="CDD" id="cd17040">
    <property type="entry name" value="Ubl_MoaD_like"/>
    <property type="match status" value="1"/>
</dbReference>
<dbReference type="Pfam" id="PF02597">
    <property type="entry name" value="ThiS"/>
    <property type="match status" value="1"/>
</dbReference>
<dbReference type="AlphaFoldDB" id="D7DBD4"/>
<dbReference type="eggNOG" id="arCOG00536">
    <property type="taxonomic scope" value="Archaea"/>
</dbReference>
<evidence type="ECO:0000313" key="2">
    <source>
        <dbReference type="Proteomes" id="UP000002573"/>
    </source>
</evidence>
<sequence length="83" mass="9280">MVTVKLRAFSIFSDIFGKEEILNIDGKISVKDLVDYLKKNNKLFEETIKQIPVIILVNGKSVNEEYVLKENDEVAIIPPASGG</sequence>
<dbReference type="Proteomes" id="UP000002573">
    <property type="component" value="Chromosome"/>
</dbReference>
<proteinExistence type="predicted"/>
<dbReference type="SUPFAM" id="SSF54285">
    <property type="entry name" value="MoaD/ThiS"/>
    <property type="match status" value="1"/>
</dbReference>
<keyword evidence="2" id="KW-1185">Reference proteome</keyword>
<dbReference type="GeneID" id="9233638"/>
<dbReference type="STRING" id="591019.Shell_0349"/>
<dbReference type="KEGG" id="shc:Shell_0349"/>
<dbReference type="InterPro" id="IPR012675">
    <property type="entry name" value="Beta-grasp_dom_sf"/>
</dbReference>
<organism evidence="1 2">
    <name type="scientific">Staphylothermus hellenicus (strain DSM 12710 / JCM 10830 / BK20S6-10-b1 / P8)</name>
    <dbReference type="NCBI Taxonomy" id="591019"/>
    <lineage>
        <taxon>Archaea</taxon>
        <taxon>Thermoproteota</taxon>
        <taxon>Thermoprotei</taxon>
        <taxon>Desulfurococcales</taxon>
        <taxon>Desulfurococcaceae</taxon>
        <taxon>Staphylothermus</taxon>
    </lineage>
</organism>
<evidence type="ECO:0000313" key="1">
    <source>
        <dbReference type="EMBL" id="ADI31481.1"/>
    </source>
</evidence>
<dbReference type="Gene3D" id="3.10.20.30">
    <property type="match status" value="1"/>
</dbReference>
<dbReference type="OrthoDB" id="45235at2157"/>
<dbReference type="InterPro" id="IPR016155">
    <property type="entry name" value="Mopterin_synth/thiamin_S_b"/>
</dbReference>
<gene>
    <name evidence="1" type="ordered locus">Shell_0349</name>
</gene>
<reference evidence="2" key="1">
    <citation type="submission" date="2010-05" db="EMBL/GenBank/DDBJ databases">
        <title>Complete sequence of Staphylothermus hellenicus DSM 12710.</title>
        <authorList>
            <consortium name="US DOE Joint Genome Institute"/>
            <person name="Lucas S."/>
            <person name="Copeland A."/>
            <person name="Lapidus A."/>
            <person name="Cheng J.-F."/>
            <person name="Bruce D."/>
            <person name="Goodwin L."/>
            <person name="Pitluck S."/>
            <person name="Davenport K."/>
            <person name="Detter J.C."/>
            <person name="Han C."/>
            <person name="Tapia R."/>
            <person name="Larimer F."/>
            <person name="Land M."/>
            <person name="Hauser L."/>
            <person name="Kyrpides N."/>
            <person name="Mikhailova N."/>
            <person name="Anderson I.J."/>
            <person name="Woyke T."/>
        </authorList>
    </citation>
    <scope>NUCLEOTIDE SEQUENCE [LARGE SCALE GENOMIC DNA]</scope>
    <source>
        <strain evidence="2">DSM 12710 / JCM 10830 / BK20S6-10-b1 / P8</strain>
    </source>
</reference>
<dbReference type="InterPro" id="IPR010038">
    <property type="entry name" value="MoaD_arc-typ"/>
</dbReference>
<name>D7DBD4_STAHD</name>
<dbReference type="EMBL" id="CP002051">
    <property type="protein sequence ID" value="ADI31481.1"/>
    <property type="molecule type" value="Genomic_DNA"/>
</dbReference>
<dbReference type="InterPro" id="IPR003749">
    <property type="entry name" value="ThiS/MoaD-like"/>
</dbReference>
<dbReference type="HOGENOM" id="CLU_114601_4_3_2"/>
<accession>D7DBD4</accession>